<sequence length="71" mass="7766">MPHPDPLETWEPRQRVDLTVMWRAGAFLALLVLPIMLIRGVAAPGPAAALVLAAIAAANRSHLAYRRTTIR</sequence>
<accession>A0ABV6VKT0</accession>
<dbReference type="Proteomes" id="UP001592582">
    <property type="component" value="Unassembled WGS sequence"/>
</dbReference>
<comment type="caution">
    <text evidence="1">The sequence shown here is derived from an EMBL/GenBank/DDBJ whole genome shotgun (WGS) entry which is preliminary data.</text>
</comment>
<evidence type="ECO:0000313" key="2">
    <source>
        <dbReference type="Proteomes" id="UP001592582"/>
    </source>
</evidence>
<proteinExistence type="predicted"/>
<gene>
    <name evidence="1" type="ORF">ACEZDG_34140</name>
</gene>
<protein>
    <submittedName>
        <fullName evidence="1">Uncharacterized protein</fullName>
    </submittedName>
</protein>
<evidence type="ECO:0000313" key="1">
    <source>
        <dbReference type="EMBL" id="MFC1414316.1"/>
    </source>
</evidence>
<dbReference type="EMBL" id="JBHEZX010000023">
    <property type="protein sequence ID" value="MFC1414316.1"/>
    <property type="molecule type" value="Genomic_DNA"/>
</dbReference>
<keyword evidence="2" id="KW-1185">Reference proteome</keyword>
<reference evidence="1 2" key="1">
    <citation type="submission" date="2024-09" db="EMBL/GenBank/DDBJ databases">
        <authorList>
            <person name="Lee S.D."/>
        </authorList>
    </citation>
    <scope>NUCLEOTIDE SEQUENCE [LARGE SCALE GENOMIC DNA]</scope>
    <source>
        <strain evidence="1 2">N1-1</strain>
    </source>
</reference>
<dbReference type="RefSeq" id="WP_380517688.1">
    <property type="nucleotide sequence ID" value="NZ_JBHEZX010000023.1"/>
</dbReference>
<name>A0ABV6VKT0_9ACTN</name>
<organism evidence="1 2">
    <name type="scientific">Streptacidiphilus alkalitolerans</name>
    <dbReference type="NCBI Taxonomy" id="3342712"/>
    <lineage>
        <taxon>Bacteria</taxon>
        <taxon>Bacillati</taxon>
        <taxon>Actinomycetota</taxon>
        <taxon>Actinomycetes</taxon>
        <taxon>Kitasatosporales</taxon>
        <taxon>Streptomycetaceae</taxon>
        <taxon>Streptacidiphilus</taxon>
    </lineage>
</organism>